<organism evidence="1">
    <name type="scientific">Macaca fascicularis</name>
    <name type="common">Crab-eating macaque</name>
    <name type="synonym">Cynomolgus monkey</name>
    <dbReference type="NCBI Taxonomy" id="9541"/>
    <lineage>
        <taxon>Eukaryota</taxon>
        <taxon>Metazoa</taxon>
        <taxon>Chordata</taxon>
        <taxon>Craniata</taxon>
        <taxon>Vertebrata</taxon>
        <taxon>Euteleostomi</taxon>
        <taxon>Mammalia</taxon>
        <taxon>Eutheria</taxon>
        <taxon>Euarchontoglires</taxon>
        <taxon>Primates</taxon>
        <taxon>Haplorrhini</taxon>
        <taxon>Catarrhini</taxon>
        <taxon>Cercopithecidae</taxon>
        <taxon>Cercopithecinae</taxon>
        <taxon>Macaca</taxon>
    </lineage>
</organism>
<protein>
    <submittedName>
        <fullName evidence="1">Macaca fascicularis brain cDNA clone: QflA-16549, similar to human M-phase phosphoprotein, mpp8 (HSMPP8), mRNA, RefSeq: NM_017520.2</fullName>
    </submittedName>
</protein>
<proteinExistence type="evidence at transcript level"/>
<evidence type="ECO:0000313" key="1">
    <source>
        <dbReference type="EMBL" id="BAE89138.1"/>
    </source>
</evidence>
<reference evidence="1" key="1">
    <citation type="journal article" date="2007" name="PLoS Biol.">
        <title>Rate of evolution in brain-expressed genes in humans and other primates.</title>
        <authorList>
            <person name="Wang H.-Y."/>
            <person name="Chien H.-C."/>
            <person name="Osada N."/>
            <person name="Hashimoto K."/>
            <person name="Sugano S."/>
            <person name="Gojobori T."/>
            <person name="Chou C.-K."/>
            <person name="Tsai S.-F."/>
            <person name="Wu C.-I."/>
            <person name="Shen C.-K.J."/>
        </authorList>
    </citation>
    <scope>NUCLEOTIDE SEQUENCE</scope>
</reference>
<dbReference type="EMBL" id="AB172076">
    <property type="protein sequence ID" value="BAE89138.1"/>
    <property type="molecule type" value="mRNA"/>
</dbReference>
<name>I7G534_MACFA</name>
<dbReference type="AlphaFoldDB" id="I7G534"/>
<accession>I7G534</accession>
<sequence length="42" mass="4978">MCCSHLYTMRPKEYYRLTPIIPVLWRLRLEDCLGPGVRDQPG</sequence>